<protein>
    <submittedName>
        <fullName evidence="1">Uncharacterized protein</fullName>
    </submittedName>
</protein>
<gene>
    <name evidence="1" type="ORF">FHR87_002886</name>
</gene>
<accession>A0A839T7N0</accession>
<sequence>MIVEITKTLIDTKLESIFSELKPSTIDLAFNGID</sequence>
<dbReference type="AlphaFoldDB" id="A0A839T7N0"/>
<name>A0A839T7N0_AZOMA</name>
<keyword evidence="2" id="KW-1185">Reference proteome</keyword>
<comment type="caution">
    <text evidence="1">The sequence shown here is derived from an EMBL/GenBank/DDBJ whole genome shotgun (WGS) entry which is preliminary data.</text>
</comment>
<dbReference type="EMBL" id="JACHXI010000016">
    <property type="protein sequence ID" value="MBB3104466.1"/>
    <property type="molecule type" value="Genomic_DNA"/>
</dbReference>
<dbReference type="Proteomes" id="UP000549250">
    <property type="component" value="Unassembled WGS sequence"/>
</dbReference>
<proteinExistence type="predicted"/>
<evidence type="ECO:0000313" key="2">
    <source>
        <dbReference type="Proteomes" id="UP000549250"/>
    </source>
</evidence>
<organism evidence="1 2">
    <name type="scientific">Azomonas macrocytogenes</name>
    <name type="common">Azotobacter macrocytogenes</name>
    <dbReference type="NCBI Taxonomy" id="69962"/>
    <lineage>
        <taxon>Bacteria</taxon>
        <taxon>Pseudomonadati</taxon>
        <taxon>Pseudomonadota</taxon>
        <taxon>Gammaproteobacteria</taxon>
        <taxon>Pseudomonadales</taxon>
        <taxon>Pseudomonadaceae</taxon>
        <taxon>Azomonas</taxon>
    </lineage>
</organism>
<reference evidence="1 2" key="1">
    <citation type="submission" date="2020-08" db="EMBL/GenBank/DDBJ databases">
        <title>Genomic Encyclopedia of Type Strains, Phase III (KMG-III): the genomes of soil and plant-associated and newly described type strains.</title>
        <authorList>
            <person name="Whitman W."/>
        </authorList>
    </citation>
    <scope>NUCLEOTIDE SEQUENCE [LARGE SCALE GENOMIC DNA]</scope>
    <source>
        <strain evidence="1 2">CECT 4462</strain>
    </source>
</reference>
<evidence type="ECO:0000313" key="1">
    <source>
        <dbReference type="EMBL" id="MBB3104466.1"/>
    </source>
</evidence>